<feature type="transmembrane region" description="Helical" evidence="1">
    <location>
        <begin position="154"/>
        <end position="171"/>
    </location>
</feature>
<evidence type="ECO:0000259" key="3">
    <source>
        <dbReference type="Pfam" id="PF19040"/>
    </source>
</evidence>
<dbReference type="InterPro" id="IPR050879">
    <property type="entry name" value="Acyltransferase_3"/>
</dbReference>
<feature type="domain" description="SGNH" evidence="3">
    <location>
        <begin position="447"/>
        <end position="653"/>
    </location>
</feature>
<feature type="transmembrane region" description="Helical" evidence="1">
    <location>
        <begin position="43"/>
        <end position="63"/>
    </location>
</feature>
<protein>
    <submittedName>
        <fullName evidence="4">Acyltransferase</fullName>
    </submittedName>
</protein>
<name>A0A4P6UIA9_9BURK</name>
<dbReference type="GO" id="GO:0016747">
    <property type="term" value="F:acyltransferase activity, transferring groups other than amino-acyl groups"/>
    <property type="evidence" value="ECO:0007669"/>
    <property type="project" value="InterPro"/>
</dbReference>
<dbReference type="Proteomes" id="UP000292939">
    <property type="component" value="Chromosome"/>
</dbReference>
<evidence type="ECO:0000313" key="5">
    <source>
        <dbReference type="Proteomes" id="UP000292939"/>
    </source>
</evidence>
<feature type="transmembrane region" description="Helical" evidence="1">
    <location>
        <begin position="178"/>
        <end position="198"/>
    </location>
</feature>
<dbReference type="Pfam" id="PF19040">
    <property type="entry name" value="SGNH"/>
    <property type="match status" value="1"/>
</dbReference>
<feature type="transmembrane region" description="Helical" evidence="1">
    <location>
        <begin position="275"/>
        <end position="293"/>
    </location>
</feature>
<feature type="transmembrane region" description="Helical" evidence="1">
    <location>
        <begin position="253"/>
        <end position="269"/>
    </location>
</feature>
<keyword evidence="1" id="KW-0812">Transmembrane</keyword>
<dbReference type="InterPro" id="IPR043968">
    <property type="entry name" value="SGNH"/>
</dbReference>
<dbReference type="GO" id="GO:0009103">
    <property type="term" value="P:lipopolysaccharide biosynthetic process"/>
    <property type="evidence" value="ECO:0007669"/>
    <property type="project" value="TreeGrafter"/>
</dbReference>
<gene>
    <name evidence="4" type="ORF">DW355_07875</name>
</gene>
<feature type="transmembrane region" description="Helical" evidence="1">
    <location>
        <begin position="204"/>
        <end position="223"/>
    </location>
</feature>
<feature type="transmembrane region" description="Helical" evidence="1">
    <location>
        <begin position="374"/>
        <end position="393"/>
    </location>
</feature>
<dbReference type="KEGG" id="hgr:DW355_07875"/>
<dbReference type="AlphaFoldDB" id="A0A4P6UIA9"/>
<keyword evidence="1" id="KW-1133">Transmembrane helix</keyword>
<dbReference type="PANTHER" id="PTHR23028">
    <property type="entry name" value="ACETYLTRANSFERASE"/>
    <property type="match status" value="1"/>
</dbReference>
<dbReference type="InterPro" id="IPR002656">
    <property type="entry name" value="Acyl_transf_3_dom"/>
</dbReference>
<feature type="transmembrane region" description="Helical" evidence="1">
    <location>
        <begin position="343"/>
        <end position="362"/>
    </location>
</feature>
<accession>A0A4P6UIA9</accession>
<proteinExistence type="predicted"/>
<feature type="transmembrane region" description="Helical" evidence="1">
    <location>
        <begin position="305"/>
        <end position="323"/>
    </location>
</feature>
<evidence type="ECO:0000313" key="4">
    <source>
        <dbReference type="EMBL" id="QBK04703.1"/>
    </source>
</evidence>
<sequence>MAASSGARHPNPGTWRFDIDGLRAFAVLAVVFHHYFPGAVRGGFIGVDVFFVISGYLIGGVLLDAFAENRFSLLDFYARRARRILPGLLLVLGTCLLFGYFALLPEDFGNLGKHVASGAGFVSNLVLFGETGYFDEAGAVKPLLHLWSLGIEEQFYLVFPLFIYLVSLGTWRKQSRIAVGIGLITLASFGWNLAVYRINPAFDFYMPMTRFWELLAGVLLAFWQRQKHAAITSPTPPPENDTRRRYRGHKEHWMAGVGFLLLLLSLKAQERRFPGIQALAPVLGTVLLIAAGTRAGNPTPFNRFLSWRPLVWIGLISYPLYLWHWPLLVFPRIILGEMPAFGLRWILLGAAIILAALTYKLVERPLRFGKFLGAKAIGLTVALTLAGLTGYGIHLSTSGEPATEETGRHRLVDRSTAENSDEACRLRFGDLYKDLLANPDFSGGTGKFLPYCRYHNAQGARTAVLWGDSHALAAYEAVADYNASLGLNTWLVGRSAFRHGIPAKALPSVIDRIALSIRQNAEVHSVFLIMSAEKMDSERVQRVLQPIIDRMNQLGKHVYVLADNPELTFDPRMLEPGQPLRAVLHLMQGTSASPRLLKAQVLTRQKDYLAALSQLHGVTIIPSIDAFCPIDECLLFNEEGASLYRDEDHLSRYSGGRFLVSKVLKPYLDAMAR</sequence>
<reference evidence="4 5" key="1">
    <citation type="submission" date="2018-07" db="EMBL/GenBank/DDBJ databases">
        <title>Exploring interactions and the metabolic potential of the ultra-small soil bacteria Hylemonella gracilis.</title>
        <authorList>
            <person name="Tyc O."/>
            <person name="Kulkarni P."/>
            <person name="Gawehns F."/>
            <person name="Hundscheid M."/>
            <person name="Zweers H."/>
            <person name="Garbeva P."/>
        </authorList>
    </citation>
    <scope>NUCLEOTIDE SEQUENCE [LARGE SCALE GENOMIC DNA]</scope>
    <source>
        <strain evidence="4 5">NS1</strain>
    </source>
</reference>
<dbReference type="GO" id="GO:0016020">
    <property type="term" value="C:membrane"/>
    <property type="evidence" value="ECO:0007669"/>
    <property type="project" value="TreeGrafter"/>
</dbReference>
<dbReference type="RefSeq" id="WP_131279056.1">
    <property type="nucleotide sequence ID" value="NZ_CP031395.1"/>
</dbReference>
<keyword evidence="1" id="KW-0472">Membrane</keyword>
<feature type="transmembrane region" description="Helical" evidence="1">
    <location>
        <begin position="21"/>
        <end position="37"/>
    </location>
</feature>
<feature type="domain" description="Acyltransferase 3" evidence="2">
    <location>
        <begin position="18"/>
        <end position="357"/>
    </location>
</feature>
<dbReference type="EMBL" id="CP031395">
    <property type="protein sequence ID" value="QBK04703.1"/>
    <property type="molecule type" value="Genomic_DNA"/>
</dbReference>
<feature type="transmembrane region" description="Helical" evidence="1">
    <location>
        <begin position="84"/>
        <end position="103"/>
    </location>
</feature>
<keyword evidence="4" id="KW-0808">Transferase</keyword>
<dbReference type="PANTHER" id="PTHR23028:SF53">
    <property type="entry name" value="ACYL_TRANSF_3 DOMAIN-CONTAINING PROTEIN"/>
    <property type="match status" value="1"/>
</dbReference>
<evidence type="ECO:0000259" key="2">
    <source>
        <dbReference type="Pfam" id="PF01757"/>
    </source>
</evidence>
<organism evidence="4 5">
    <name type="scientific">Hylemonella gracilis</name>
    <dbReference type="NCBI Taxonomy" id="80880"/>
    <lineage>
        <taxon>Bacteria</taxon>
        <taxon>Pseudomonadati</taxon>
        <taxon>Pseudomonadota</taxon>
        <taxon>Betaproteobacteria</taxon>
        <taxon>Burkholderiales</taxon>
        <taxon>Comamonadaceae</taxon>
        <taxon>Hylemonella</taxon>
    </lineage>
</organism>
<dbReference type="OrthoDB" id="9814807at2"/>
<keyword evidence="4" id="KW-0012">Acyltransferase</keyword>
<dbReference type="Pfam" id="PF01757">
    <property type="entry name" value="Acyl_transf_3"/>
    <property type="match status" value="1"/>
</dbReference>
<evidence type="ECO:0000256" key="1">
    <source>
        <dbReference type="SAM" id="Phobius"/>
    </source>
</evidence>